<keyword evidence="1" id="KW-1133">Transmembrane helix</keyword>
<accession>A0A0E9PCC8</accession>
<reference evidence="2" key="1">
    <citation type="submission" date="2014-11" db="EMBL/GenBank/DDBJ databases">
        <authorList>
            <person name="Amaro Gonzalez C."/>
        </authorList>
    </citation>
    <scope>NUCLEOTIDE SEQUENCE</scope>
</reference>
<feature type="transmembrane region" description="Helical" evidence="1">
    <location>
        <begin position="36"/>
        <end position="60"/>
    </location>
</feature>
<evidence type="ECO:0000256" key="1">
    <source>
        <dbReference type="SAM" id="Phobius"/>
    </source>
</evidence>
<dbReference type="EMBL" id="GBXM01106872">
    <property type="protein sequence ID" value="JAH01705.1"/>
    <property type="molecule type" value="Transcribed_RNA"/>
</dbReference>
<dbReference type="AlphaFoldDB" id="A0A0E9PCC8"/>
<sequence>MRNHLYSTINKQIKTCLMTPRMKIYFTGKTGKYMRLAFIIILFYFLLSSAKHILFCVYFFPVFFTVL</sequence>
<keyword evidence="1" id="KW-0472">Membrane</keyword>
<name>A0A0E9PCC8_ANGAN</name>
<evidence type="ECO:0000313" key="2">
    <source>
        <dbReference type="EMBL" id="JAH01705.1"/>
    </source>
</evidence>
<proteinExistence type="predicted"/>
<organism evidence="2">
    <name type="scientific">Anguilla anguilla</name>
    <name type="common">European freshwater eel</name>
    <name type="synonym">Muraena anguilla</name>
    <dbReference type="NCBI Taxonomy" id="7936"/>
    <lineage>
        <taxon>Eukaryota</taxon>
        <taxon>Metazoa</taxon>
        <taxon>Chordata</taxon>
        <taxon>Craniata</taxon>
        <taxon>Vertebrata</taxon>
        <taxon>Euteleostomi</taxon>
        <taxon>Actinopterygii</taxon>
        <taxon>Neopterygii</taxon>
        <taxon>Teleostei</taxon>
        <taxon>Anguilliformes</taxon>
        <taxon>Anguillidae</taxon>
        <taxon>Anguilla</taxon>
    </lineage>
</organism>
<protein>
    <submittedName>
        <fullName evidence="2">Uncharacterized protein</fullName>
    </submittedName>
</protein>
<keyword evidence="1" id="KW-0812">Transmembrane</keyword>
<reference evidence="2" key="2">
    <citation type="journal article" date="2015" name="Fish Shellfish Immunol.">
        <title>Early steps in the European eel (Anguilla anguilla)-Vibrio vulnificus interaction in the gills: Role of the RtxA13 toxin.</title>
        <authorList>
            <person name="Callol A."/>
            <person name="Pajuelo D."/>
            <person name="Ebbesson L."/>
            <person name="Teles M."/>
            <person name="MacKenzie S."/>
            <person name="Amaro C."/>
        </authorList>
    </citation>
    <scope>NUCLEOTIDE SEQUENCE</scope>
</reference>